<evidence type="ECO:0000256" key="3">
    <source>
        <dbReference type="ARBA" id="ARBA00022692"/>
    </source>
</evidence>
<dbReference type="GO" id="GO:0032153">
    <property type="term" value="C:cell division site"/>
    <property type="evidence" value="ECO:0007669"/>
    <property type="project" value="UniProtKB-UniRule"/>
</dbReference>
<dbReference type="Pfam" id="PF04977">
    <property type="entry name" value="DivIC"/>
    <property type="match status" value="1"/>
</dbReference>
<evidence type="ECO:0000313" key="10">
    <source>
        <dbReference type="Proteomes" id="UP000253314"/>
    </source>
</evidence>
<evidence type="ECO:0000313" key="9">
    <source>
        <dbReference type="EMBL" id="RBW70218.1"/>
    </source>
</evidence>
<keyword evidence="3 7" id="KW-0812">Transmembrane</keyword>
<reference evidence="9 10" key="1">
    <citation type="submission" date="2018-07" db="EMBL/GenBank/DDBJ databases">
        <title>Lottiidibacillus patelloidae gen. nov., sp. nov., isolated from the intestinal tract of a marine limpet and the reclassification of B. taeanensis BH030017T, B. algicola KMM 3737T and B. hwajinpoensis SW-72T as genus Lottiidibacillus.</title>
        <authorList>
            <person name="Liu R."/>
            <person name="Huang Z."/>
        </authorList>
    </citation>
    <scope>NUCLEOTIDE SEQUENCE [LARGE SCALE GENOMIC DNA]</scope>
    <source>
        <strain evidence="9 10">BH030017</strain>
    </source>
</reference>
<gene>
    <name evidence="7 9" type="primary">ftsL</name>
    <name evidence="9" type="ORF">DS031_06490</name>
</gene>
<dbReference type="Proteomes" id="UP000253314">
    <property type="component" value="Unassembled WGS sequence"/>
</dbReference>
<feature type="transmembrane region" description="Helical" evidence="7">
    <location>
        <begin position="39"/>
        <end position="62"/>
    </location>
</feature>
<evidence type="ECO:0000256" key="6">
    <source>
        <dbReference type="ARBA" id="ARBA00023306"/>
    </source>
</evidence>
<dbReference type="GO" id="GO:0005886">
    <property type="term" value="C:plasma membrane"/>
    <property type="evidence" value="ECO:0007669"/>
    <property type="project" value="UniProtKB-SubCell"/>
</dbReference>
<comment type="function">
    <text evidence="7">Essential cell division protein.</text>
</comment>
<dbReference type="RefSeq" id="WP_113805123.1">
    <property type="nucleotide sequence ID" value="NZ_QOCW01000005.1"/>
</dbReference>
<dbReference type="InterPro" id="IPR011922">
    <property type="entry name" value="Cell_div_FtsL"/>
</dbReference>
<keyword evidence="10" id="KW-1185">Reference proteome</keyword>
<comment type="caution">
    <text evidence="9">The sequence shown here is derived from an EMBL/GenBank/DDBJ whole genome shotgun (WGS) entry which is preliminary data.</text>
</comment>
<evidence type="ECO:0000256" key="2">
    <source>
        <dbReference type="ARBA" id="ARBA00022618"/>
    </source>
</evidence>
<evidence type="ECO:0000256" key="1">
    <source>
        <dbReference type="ARBA" id="ARBA00022475"/>
    </source>
</evidence>
<protein>
    <recommendedName>
        <fullName evidence="7 8">Cell division protein FtsL</fullName>
    </recommendedName>
</protein>
<dbReference type="OrthoDB" id="2989137at2"/>
<comment type="similarity">
    <text evidence="7">Belongs to the FtsL family.</text>
</comment>
<comment type="subcellular location">
    <subcellularLocation>
        <location evidence="7">Cell membrane</location>
        <topology evidence="7">Single-pass type II membrane protein</topology>
    </subcellularLocation>
    <text evidence="7">Localizes to the division septum where it forms a ring structure.</text>
</comment>
<dbReference type="AlphaFoldDB" id="A0A366XXC3"/>
<proteinExistence type="inferred from homology"/>
<dbReference type="NCBIfam" id="TIGR02209">
    <property type="entry name" value="ftsL_broad"/>
    <property type="match status" value="1"/>
</dbReference>
<keyword evidence="1 7" id="KW-1003">Cell membrane</keyword>
<accession>A0A366XXC3</accession>
<evidence type="ECO:0000256" key="5">
    <source>
        <dbReference type="ARBA" id="ARBA00023136"/>
    </source>
</evidence>
<keyword evidence="6 7" id="KW-0131">Cell cycle</keyword>
<evidence type="ECO:0000256" key="8">
    <source>
        <dbReference type="NCBIfam" id="TIGR02209"/>
    </source>
</evidence>
<dbReference type="GO" id="GO:0043093">
    <property type="term" value="P:FtsZ-dependent cytokinesis"/>
    <property type="evidence" value="ECO:0007669"/>
    <property type="project" value="UniProtKB-UniRule"/>
</dbReference>
<keyword evidence="4 7" id="KW-1133">Transmembrane helix</keyword>
<organism evidence="9 10">
    <name type="scientific">Bacillus taeanensis</name>
    <dbReference type="NCBI Taxonomy" id="273032"/>
    <lineage>
        <taxon>Bacteria</taxon>
        <taxon>Bacillati</taxon>
        <taxon>Bacillota</taxon>
        <taxon>Bacilli</taxon>
        <taxon>Bacillales</taxon>
        <taxon>Bacillaceae</taxon>
        <taxon>Bacillus</taxon>
    </lineage>
</organism>
<name>A0A366XXC3_9BACI</name>
<keyword evidence="2 7" id="KW-0132">Cell division</keyword>
<evidence type="ECO:0000256" key="7">
    <source>
        <dbReference type="HAMAP-Rule" id="MF_00910"/>
    </source>
</evidence>
<dbReference type="EMBL" id="QOCW01000005">
    <property type="protein sequence ID" value="RBW70218.1"/>
    <property type="molecule type" value="Genomic_DNA"/>
</dbReference>
<keyword evidence="5 7" id="KW-0472">Membrane</keyword>
<dbReference type="HAMAP" id="MF_00910">
    <property type="entry name" value="FtsL"/>
    <property type="match status" value="1"/>
</dbReference>
<sequence length="120" mass="13646">MGNLAYQIQRKVRKQSQQNLNKQPKVIIQTGRITKGEKLLWFGMFIGVLAAAIIMVSNYAAIYNVNHGLVQLENTVENQSKINNDLRLQVAELQAPERIREIAEEQLGMTINEKSIKVIQ</sequence>
<evidence type="ECO:0000256" key="4">
    <source>
        <dbReference type="ARBA" id="ARBA00022989"/>
    </source>
</evidence>
<dbReference type="InterPro" id="IPR007060">
    <property type="entry name" value="FtsL/DivIC"/>
</dbReference>